<dbReference type="EMBL" id="CAJFCV020000005">
    <property type="protein sequence ID" value="CAG9122118.1"/>
    <property type="molecule type" value="Genomic_DNA"/>
</dbReference>
<dbReference type="OrthoDB" id="10257471at2759"/>
<dbReference type="GO" id="GO:0019005">
    <property type="term" value="C:SCF ubiquitin ligase complex"/>
    <property type="evidence" value="ECO:0007669"/>
    <property type="project" value="TreeGrafter"/>
</dbReference>
<dbReference type="SMR" id="A0A1I7RTT9"/>
<dbReference type="InterPro" id="IPR001810">
    <property type="entry name" value="F-box_dom"/>
</dbReference>
<dbReference type="InterPro" id="IPR036047">
    <property type="entry name" value="F-box-like_dom_sf"/>
</dbReference>
<dbReference type="SUPFAM" id="SSF52047">
    <property type="entry name" value="RNI-like"/>
    <property type="match status" value="1"/>
</dbReference>
<evidence type="ECO:0000313" key="6">
    <source>
        <dbReference type="Proteomes" id="UP000659654"/>
    </source>
</evidence>
<gene>
    <name evidence="3" type="ORF">BXYJ_LOCUS11284</name>
</gene>
<evidence type="ECO:0000313" key="3">
    <source>
        <dbReference type="EMBL" id="CAD5231044.1"/>
    </source>
</evidence>
<dbReference type="Gene3D" id="1.20.1280.50">
    <property type="match status" value="1"/>
</dbReference>
<dbReference type="PROSITE" id="PS50181">
    <property type="entry name" value="FBOX"/>
    <property type="match status" value="1"/>
</dbReference>
<dbReference type="InterPro" id="IPR032675">
    <property type="entry name" value="LRR_dom_sf"/>
</dbReference>
<reference evidence="4" key="2">
    <citation type="submission" date="2020-08" db="EMBL/GenBank/DDBJ databases">
        <authorList>
            <person name="Kikuchi T."/>
        </authorList>
    </citation>
    <scope>NUCLEOTIDE SEQUENCE</scope>
    <source>
        <strain evidence="3">Ka4C1</strain>
    </source>
</reference>
<dbReference type="Gene3D" id="3.80.10.10">
    <property type="entry name" value="Ribonuclease Inhibitor"/>
    <property type="match status" value="1"/>
</dbReference>
<proteinExistence type="predicted"/>
<dbReference type="WBParaSite" id="BXY_0414400.1">
    <property type="protein sequence ID" value="BXY_0414400.1"/>
    <property type="gene ID" value="BXY_0414400"/>
</dbReference>
<protein>
    <submittedName>
        <fullName evidence="3">(pine wood nematode) hypothetical protein</fullName>
    </submittedName>
    <submittedName>
        <fullName evidence="7">F-box domain-containing protein</fullName>
    </submittedName>
</protein>
<dbReference type="Proteomes" id="UP000582659">
    <property type="component" value="Unassembled WGS sequence"/>
</dbReference>
<dbReference type="SMART" id="SM00367">
    <property type="entry name" value="LRR_CC"/>
    <property type="match status" value="5"/>
</dbReference>
<sequence length="486" mass="55274">MDSLDSDSLSLIFSLFSFKERVRLERVCRRWKDVMHNRRVYVGESSFNIGDYLYNNNHGYFQQDSLSFEPTTLSILKRCGPFLKQLSFGSRWLRITPTVLQSVADHCERLTVLDLSASILSSDLTPVLQRVGPQLRVLSLEDTSWSNTDNAKKAGKSFRMMEKLEEVYLRNCGIDMVDILDFPGQLRKTDLSSNWQLTAEILVSFLINQRELISLALCPFPGGQFPKYSDEDPSDGIEAVIECLSGITTLQELSLGQISYEPRTLSLAPLGRLTNLKILEFRQVMSLTGETITEILQGATKLQQLTVVHCQKVDDYRGLYILKDLETLQVERTPQICDQDVLDVAVHGKLKAVALRRCYNIEDDAVVGLATNCNLEELDLTDSDGVTDLIFDVLEPIHTLRSLFLGGCKKLTEHGIRRLIKGSLIERLEQLDLSRNKNFTNYTLQILHEAIRQIPRKRPLQVFGFQTQIEERLAQIVCPEIELIIT</sequence>
<organism evidence="5 7">
    <name type="scientific">Bursaphelenchus xylophilus</name>
    <name type="common">Pinewood nematode worm</name>
    <name type="synonym">Aphelenchoides xylophilus</name>
    <dbReference type="NCBI Taxonomy" id="6326"/>
    <lineage>
        <taxon>Eukaryota</taxon>
        <taxon>Metazoa</taxon>
        <taxon>Ecdysozoa</taxon>
        <taxon>Nematoda</taxon>
        <taxon>Chromadorea</taxon>
        <taxon>Rhabditida</taxon>
        <taxon>Tylenchina</taxon>
        <taxon>Tylenchomorpha</taxon>
        <taxon>Aphelenchoidea</taxon>
        <taxon>Aphelenchoididae</taxon>
        <taxon>Bursaphelenchus</taxon>
    </lineage>
</organism>
<dbReference type="Proteomes" id="UP000659654">
    <property type="component" value="Unassembled WGS sequence"/>
</dbReference>
<evidence type="ECO:0000313" key="7">
    <source>
        <dbReference type="WBParaSite" id="BXY_0414400.1"/>
    </source>
</evidence>
<dbReference type="Proteomes" id="UP000095284">
    <property type="component" value="Unplaced"/>
</dbReference>
<name>A0A1I7RTT9_BURXY</name>
<evidence type="ECO:0000313" key="4">
    <source>
        <dbReference type="EMBL" id="CAG9122118.1"/>
    </source>
</evidence>
<dbReference type="GO" id="GO:0031146">
    <property type="term" value="P:SCF-dependent proteasomal ubiquitin-dependent protein catabolic process"/>
    <property type="evidence" value="ECO:0007669"/>
    <property type="project" value="TreeGrafter"/>
</dbReference>
<feature type="domain" description="F-box" evidence="2">
    <location>
        <begin position="1"/>
        <end position="44"/>
    </location>
</feature>
<dbReference type="Pfam" id="PF00646">
    <property type="entry name" value="F-box"/>
    <property type="match status" value="1"/>
</dbReference>
<keyword evidence="6" id="KW-1185">Reference proteome</keyword>
<dbReference type="eggNOG" id="KOG4341">
    <property type="taxonomic scope" value="Eukaryota"/>
</dbReference>
<accession>A0A1I7RTT9</accession>
<dbReference type="SUPFAM" id="SSF81383">
    <property type="entry name" value="F-box domain"/>
    <property type="match status" value="1"/>
</dbReference>
<dbReference type="Pfam" id="PF25372">
    <property type="entry name" value="DUF7885"/>
    <property type="match status" value="1"/>
</dbReference>
<dbReference type="InterPro" id="IPR057207">
    <property type="entry name" value="FBXL15_LRR"/>
</dbReference>
<evidence type="ECO:0000259" key="2">
    <source>
        <dbReference type="PROSITE" id="PS50181"/>
    </source>
</evidence>
<dbReference type="PANTHER" id="PTHR13318">
    <property type="entry name" value="PARTNER OF PAIRED, ISOFORM B-RELATED"/>
    <property type="match status" value="1"/>
</dbReference>
<reference evidence="7" key="1">
    <citation type="submission" date="2016-11" db="UniProtKB">
        <authorList>
            <consortium name="WormBaseParasite"/>
        </authorList>
    </citation>
    <scope>IDENTIFICATION</scope>
</reference>
<evidence type="ECO:0000313" key="5">
    <source>
        <dbReference type="Proteomes" id="UP000095284"/>
    </source>
</evidence>
<evidence type="ECO:0000256" key="1">
    <source>
        <dbReference type="ARBA" id="ARBA00022786"/>
    </source>
</evidence>
<dbReference type="EMBL" id="CAJFDI010000005">
    <property type="protein sequence ID" value="CAD5231044.1"/>
    <property type="molecule type" value="Genomic_DNA"/>
</dbReference>
<dbReference type="InterPro" id="IPR006553">
    <property type="entry name" value="Leu-rich_rpt_Cys-con_subtyp"/>
</dbReference>
<dbReference type="AlphaFoldDB" id="A0A1I7RTT9"/>
<keyword evidence="1" id="KW-0833">Ubl conjugation pathway</keyword>